<reference evidence="2 3" key="1">
    <citation type="journal article" date="2013" name="Mar. Genomics">
        <title>Expression of sulfatases in Rhodopirellula baltica and the diversity of sulfatases in the genus Rhodopirellula.</title>
        <authorList>
            <person name="Wegner C.E."/>
            <person name="Richter-Heitmann T."/>
            <person name="Klindworth A."/>
            <person name="Klockow C."/>
            <person name="Richter M."/>
            <person name="Achstetter T."/>
            <person name="Glockner F.O."/>
            <person name="Harder J."/>
        </authorList>
    </citation>
    <scope>NUCLEOTIDE SEQUENCE [LARGE SCALE GENOMIC DNA]</scope>
    <source>
        <strain evidence="2 3">SM1</strain>
    </source>
</reference>
<dbReference type="PATRIC" id="fig|1265738.3.peg.800"/>
<name>M5RSU5_9BACT</name>
<sequence>MATGNEPRRVKFRNKRTMIPKRIHAITDDDLRTIVSEGMKEGRTLEFKESLPGRGDSDRKEFLADITSFANTSGGDIVYGMRGERDADGKTTGAALEFTGLKGISTDTETLRLKEMVLHGVAPRIVGLDVVEIEGGDEGPAILVRIPDSFQKPHMVTFKGSSRFYGRTSAGKHQLDVGEIRTAFVQSAKLPEMLRAFVLDRLTKLLDDAASISLIDGPIAAVHFVPISAMLGSHKIDPRDIEHPQSLNFAPFGRDGLERINLDGYAKYTATSEADRARIYGQLFRNGAVEFVSSSVHVKNSGESSDFSATHLCNDLLTTLIKLRNLYHHLDVDPPYVIFVSLLNIAPCQIYLPERFRHFIDTVTIKTNQITFSEQLIDEPIPDDRSLLANILRPLFDEMWQAFGIKQCMDFTQEGEWPS</sequence>
<organism evidence="2 3">
    <name type="scientific">Rhodopirellula maiorica SM1</name>
    <dbReference type="NCBI Taxonomy" id="1265738"/>
    <lineage>
        <taxon>Bacteria</taxon>
        <taxon>Pseudomonadati</taxon>
        <taxon>Planctomycetota</taxon>
        <taxon>Planctomycetia</taxon>
        <taxon>Pirellulales</taxon>
        <taxon>Pirellulaceae</taxon>
        <taxon>Novipirellula</taxon>
    </lineage>
</organism>
<dbReference type="AlphaFoldDB" id="M5RSU5"/>
<evidence type="ECO:0000259" key="1">
    <source>
        <dbReference type="Pfam" id="PF04326"/>
    </source>
</evidence>
<protein>
    <submittedName>
        <fullName evidence="2">Transcriptional regulator</fullName>
    </submittedName>
</protein>
<dbReference type="InterPro" id="IPR038461">
    <property type="entry name" value="Schlafen_AlbA_2_dom_sf"/>
</dbReference>
<proteinExistence type="predicted"/>
<feature type="domain" description="Schlafen AlbA-2" evidence="1">
    <location>
        <begin position="41"/>
        <end position="175"/>
    </location>
</feature>
<keyword evidence="3" id="KW-1185">Reference proteome</keyword>
<dbReference type="EMBL" id="ANOG01000124">
    <property type="protein sequence ID" value="EMI22276.1"/>
    <property type="molecule type" value="Genomic_DNA"/>
</dbReference>
<comment type="caution">
    <text evidence="2">The sequence shown here is derived from an EMBL/GenBank/DDBJ whole genome shotgun (WGS) entry which is preliminary data.</text>
</comment>
<dbReference type="InterPro" id="IPR007421">
    <property type="entry name" value="Schlafen_AlbA_2_dom"/>
</dbReference>
<evidence type="ECO:0000313" key="3">
    <source>
        <dbReference type="Proteomes" id="UP000011991"/>
    </source>
</evidence>
<gene>
    <name evidence="2" type="ORF">RMSM_00802</name>
</gene>
<accession>M5RSU5</accession>
<evidence type="ECO:0000313" key="2">
    <source>
        <dbReference type="EMBL" id="EMI22276.1"/>
    </source>
</evidence>
<dbReference type="Gene3D" id="3.30.950.30">
    <property type="entry name" value="Schlafen, AAA domain"/>
    <property type="match status" value="1"/>
</dbReference>
<dbReference type="Proteomes" id="UP000011991">
    <property type="component" value="Unassembled WGS sequence"/>
</dbReference>
<dbReference type="Pfam" id="PF04326">
    <property type="entry name" value="SLFN_AlbA_2"/>
    <property type="match status" value="1"/>
</dbReference>